<dbReference type="Proteomes" id="UP000280395">
    <property type="component" value="Unassembled WGS sequence"/>
</dbReference>
<dbReference type="AlphaFoldDB" id="A0A3M5V7N6"/>
<reference evidence="1 2" key="1">
    <citation type="submission" date="2018-08" db="EMBL/GenBank/DDBJ databases">
        <title>Recombination of ecologically and evolutionarily significant loci maintains genetic cohesion in the Pseudomonas syringae species complex.</title>
        <authorList>
            <person name="Dillon M."/>
            <person name="Thakur S."/>
            <person name="Almeida R.N.D."/>
            <person name="Weir B.S."/>
            <person name="Guttman D.S."/>
        </authorList>
    </citation>
    <scope>NUCLEOTIDE SEQUENCE [LARGE SCALE GENOMIC DNA]</scope>
    <source>
        <strain evidence="1 2">ICMP 14479</strain>
    </source>
</reference>
<dbReference type="EMBL" id="RBUA01000913">
    <property type="protein sequence ID" value="RMU53583.1"/>
    <property type="molecule type" value="Genomic_DNA"/>
</dbReference>
<name>A0A3M5V7N6_PSESX</name>
<gene>
    <name evidence="1" type="ORF">ALP29_201598</name>
</gene>
<organism evidence="1 2">
    <name type="scientific">Pseudomonas syringae pv. avii</name>
    <dbReference type="NCBI Taxonomy" id="663959"/>
    <lineage>
        <taxon>Bacteria</taxon>
        <taxon>Pseudomonadati</taxon>
        <taxon>Pseudomonadota</taxon>
        <taxon>Gammaproteobacteria</taxon>
        <taxon>Pseudomonadales</taxon>
        <taxon>Pseudomonadaceae</taxon>
        <taxon>Pseudomonas</taxon>
        <taxon>Pseudomonas syringae</taxon>
    </lineage>
</organism>
<sequence length="80" mass="9774">MNHKHRYNITSNKTGKNSHRTIPDYLMLVPYDQRKPWHQKFHSLRATKTIRTHINPDFCQVSKYQFNLLLAFQYAYNFFL</sequence>
<comment type="caution">
    <text evidence="1">The sequence shown here is derived from an EMBL/GenBank/DDBJ whole genome shotgun (WGS) entry which is preliminary data.</text>
</comment>
<proteinExistence type="predicted"/>
<accession>A0A3M5V7N6</accession>
<protein>
    <submittedName>
        <fullName evidence="1">Uncharacterized protein</fullName>
    </submittedName>
</protein>
<evidence type="ECO:0000313" key="1">
    <source>
        <dbReference type="EMBL" id="RMU53583.1"/>
    </source>
</evidence>
<evidence type="ECO:0000313" key="2">
    <source>
        <dbReference type="Proteomes" id="UP000280395"/>
    </source>
</evidence>